<dbReference type="RefSeq" id="WP_146881951.1">
    <property type="nucleotide sequence ID" value="NZ_BJXB01000001.1"/>
</dbReference>
<dbReference type="AlphaFoldDB" id="A0A511MW70"/>
<dbReference type="OrthoDB" id="2065410at2"/>
<protein>
    <recommendedName>
        <fullName evidence="3">Phage major capsid protein</fullName>
    </recommendedName>
</protein>
<sequence length="284" mass="30540">MAKTTKAQLFIAQVLADTLSATFAGRKALYGTGAVVTNPGLSSETLGEKVQVPYFNSLGEFETLANDGDALTPAQITSAADESTVQHAGKAFEVTNWAQMAAVGDPYQEAANQMAEGAYRTFDKALITAASTTSLSLDITGRATKTWHWDAYVDAKLKWGDEQENIELIVCHSKVYGDMLKEKDADGRPLLVDPRDGKLPRYGGIPVMVSDRCTVNAGAPNTYESLVLKKGALALWYNDGIGVETDKDILVNSIVAAVHVYFVAHLYRRCAGGTKQGVVKVVTQ</sequence>
<dbReference type="Gene3D" id="3.30.2320.10">
    <property type="entry name" value="hypothetical protein PF0899 domain"/>
    <property type="match status" value="1"/>
</dbReference>
<evidence type="ECO:0008006" key="3">
    <source>
        <dbReference type="Google" id="ProtNLM"/>
    </source>
</evidence>
<dbReference type="Pfam" id="PF25209">
    <property type="entry name" value="Phage_capsid_4"/>
    <property type="match status" value="1"/>
</dbReference>
<evidence type="ECO:0000313" key="1">
    <source>
        <dbReference type="EMBL" id="GEM44823.1"/>
    </source>
</evidence>
<dbReference type="SUPFAM" id="SSF56563">
    <property type="entry name" value="Major capsid protein gp5"/>
    <property type="match status" value="1"/>
</dbReference>
<comment type="caution">
    <text evidence="1">The sequence shown here is derived from an EMBL/GenBank/DDBJ whole genome shotgun (WGS) entry which is preliminary data.</text>
</comment>
<dbReference type="Proteomes" id="UP000321306">
    <property type="component" value="Unassembled WGS sequence"/>
</dbReference>
<keyword evidence="2" id="KW-1185">Reference proteome</keyword>
<evidence type="ECO:0000313" key="2">
    <source>
        <dbReference type="Proteomes" id="UP000321306"/>
    </source>
</evidence>
<gene>
    <name evidence="1" type="ORF">DC3_04580</name>
</gene>
<dbReference type="EMBL" id="BJXB01000001">
    <property type="protein sequence ID" value="GEM44823.1"/>
    <property type="molecule type" value="Genomic_DNA"/>
</dbReference>
<name>A0A511MW70_DEIC1</name>
<reference evidence="1 2" key="1">
    <citation type="submission" date="2019-07" db="EMBL/GenBank/DDBJ databases">
        <title>Whole genome shotgun sequence of Deinococcus cellulosilyticus NBRC 106333.</title>
        <authorList>
            <person name="Hosoyama A."/>
            <person name="Uohara A."/>
            <person name="Ohji S."/>
            <person name="Ichikawa N."/>
        </authorList>
    </citation>
    <scope>NUCLEOTIDE SEQUENCE [LARGE SCALE GENOMIC DNA]</scope>
    <source>
        <strain evidence="1 2">NBRC 106333</strain>
    </source>
</reference>
<organism evidence="1 2">
    <name type="scientific">Deinococcus cellulosilyticus (strain DSM 18568 / NBRC 106333 / KACC 11606 / 5516J-15)</name>
    <dbReference type="NCBI Taxonomy" id="1223518"/>
    <lineage>
        <taxon>Bacteria</taxon>
        <taxon>Thermotogati</taxon>
        <taxon>Deinococcota</taxon>
        <taxon>Deinococci</taxon>
        <taxon>Deinococcales</taxon>
        <taxon>Deinococcaceae</taxon>
        <taxon>Deinococcus</taxon>
    </lineage>
</organism>
<proteinExistence type="predicted"/>
<accession>A0A511MW70</accession>